<dbReference type="AlphaFoldDB" id="A0A0Q4BB64"/>
<feature type="region of interest" description="Disordered" evidence="1">
    <location>
        <begin position="434"/>
        <end position="459"/>
    </location>
</feature>
<evidence type="ECO:0000313" key="4">
    <source>
        <dbReference type="Proteomes" id="UP000054172"/>
    </source>
</evidence>
<organism evidence="3 4">
    <name type="scientific">Candidatus [Bacteroides] periocalifornicus</name>
    <dbReference type="NCBI Taxonomy" id="1702214"/>
    <lineage>
        <taxon>Bacteria</taxon>
        <taxon>Pseudomonadati</taxon>
        <taxon>Bacteroidota</taxon>
    </lineage>
</organism>
<dbReference type="EMBL" id="LIIK01000003">
    <property type="protein sequence ID" value="KQM09537.1"/>
    <property type="molecule type" value="Genomic_DNA"/>
</dbReference>
<dbReference type="PATRIC" id="fig|1702214.3.peg.1721"/>
<gene>
    <name evidence="3" type="ORF">AL399_01225</name>
</gene>
<name>A0A0Q4BB64_9BACT</name>
<dbReference type="InterPro" id="IPR050696">
    <property type="entry name" value="FtsA/MreB"/>
</dbReference>
<evidence type="ECO:0000259" key="2">
    <source>
        <dbReference type="SMART" id="SM00842"/>
    </source>
</evidence>
<reference evidence="3" key="1">
    <citation type="submission" date="2015-08" db="EMBL/GenBank/DDBJ databases">
        <title>Candidatus Bacteriodes Periocalifornicus.</title>
        <authorList>
            <person name="McLean J.S."/>
            <person name="Kelley S."/>
        </authorList>
    </citation>
    <scope>NUCLEOTIDE SEQUENCE [LARGE SCALE GENOMIC DNA]</scope>
    <source>
        <strain evidence="3">12B</strain>
    </source>
</reference>
<dbReference type="SMART" id="SM00842">
    <property type="entry name" value="FtsA"/>
    <property type="match status" value="1"/>
</dbReference>
<dbReference type="GO" id="GO:0051301">
    <property type="term" value="P:cell division"/>
    <property type="evidence" value="ECO:0007669"/>
    <property type="project" value="InterPro"/>
</dbReference>
<dbReference type="STRING" id="1702214.AL399_01225"/>
<evidence type="ECO:0000256" key="1">
    <source>
        <dbReference type="SAM" id="MobiDB-lite"/>
    </source>
</evidence>
<dbReference type="Gene3D" id="3.30.420.40">
    <property type="match status" value="1"/>
</dbReference>
<dbReference type="SUPFAM" id="SSF53067">
    <property type="entry name" value="Actin-like ATPase domain"/>
    <property type="match status" value="2"/>
</dbReference>
<comment type="caution">
    <text evidence="3">The sequence shown here is derived from an EMBL/GenBank/DDBJ whole genome shotgun (WGS) entry which is preliminary data.</text>
</comment>
<dbReference type="Proteomes" id="UP000054172">
    <property type="component" value="Unassembled WGS sequence"/>
</dbReference>
<keyword evidence="4" id="KW-1185">Reference proteome</keyword>
<accession>A0A0Q4BB64</accession>
<dbReference type="InterPro" id="IPR043129">
    <property type="entry name" value="ATPase_NBD"/>
</dbReference>
<evidence type="ECO:0000313" key="3">
    <source>
        <dbReference type="EMBL" id="KQM09537.1"/>
    </source>
</evidence>
<feature type="domain" description="SHS2" evidence="2">
    <location>
        <begin position="7"/>
        <end position="202"/>
    </location>
</feature>
<protein>
    <recommendedName>
        <fullName evidence="2">SHS2 domain-containing protein</fullName>
    </recommendedName>
</protein>
<sequence>MGQRNYIATLEVGAYKTTLAVQIQQADGRWDSTLYYDSIRTQGVDNKGQIYNGRVLEDCIKAIRREVSEQVGFDVNEVYIAYAPGTLTCSSFTGRKVCEYRRANDLVTSISEDDFALMPLKVNEAPLEPYHRLVDSEPVRYLADKDEIEGEVVGTYAQEFQCVFNLFSANTESLRRLENAVRLAGLAPQGVCLGIRGAARMLLTQRELREGVALVNAGHLRTEVAIYRRGVLQHYFVIPVGMNLALVELYKKLEPSVRDIEEQMQREADITPAIARHDAESDAEGEPLARDLAVKQINEVVKETLTLIFACLYESLYMLGQERQLASTAGIVFTGGATCIRGFEIYLKQLFADYERKLEVLRRSSLVDQTKLQRELSGADPLPAISVRVGSFIGQNPYTGLNLKEVEFPNRFTNVFGLLGVAVDRGVLFQAEMPEAASAPDSKPDETIGAEDESEESKNNLLTTFLVPKRLAGRVQGWFNRFLNPPDDTSF</sequence>
<proteinExistence type="predicted"/>
<dbReference type="InterPro" id="IPR003494">
    <property type="entry name" value="SHS2_FtsA"/>
</dbReference>
<dbReference type="PANTHER" id="PTHR32432">
    <property type="entry name" value="CELL DIVISION PROTEIN FTSA-RELATED"/>
    <property type="match status" value="1"/>
</dbReference>